<dbReference type="PANTHER" id="PTHR15653:SF0">
    <property type="entry name" value="CONNECTOR OF KINASE TO AP-1, ISOFORM E"/>
    <property type="match status" value="1"/>
</dbReference>
<feature type="region of interest" description="Disordered" evidence="2">
    <location>
        <begin position="134"/>
        <end position="235"/>
    </location>
</feature>
<dbReference type="Pfam" id="PF08232">
    <property type="entry name" value="Striatin"/>
    <property type="match status" value="1"/>
</dbReference>
<keyword evidence="5" id="KW-1185">Reference proteome</keyword>
<dbReference type="PANTHER" id="PTHR15653">
    <property type="entry name" value="STRIATIN"/>
    <property type="match status" value="1"/>
</dbReference>
<feature type="compositionally biased region" description="Low complexity" evidence="2">
    <location>
        <begin position="27"/>
        <end position="38"/>
    </location>
</feature>
<dbReference type="OrthoDB" id="727118at2759"/>
<dbReference type="Proteomes" id="UP000198372">
    <property type="component" value="Unassembled WGS sequence"/>
</dbReference>
<evidence type="ECO:0000313" key="4">
    <source>
        <dbReference type="EMBL" id="SCV67161.1"/>
    </source>
</evidence>
<dbReference type="AlphaFoldDB" id="A0A238F5D4"/>
<dbReference type="Gene3D" id="1.20.5.300">
    <property type="match status" value="1"/>
</dbReference>
<accession>A0A238F5D4</accession>
<feature type="compositionally biased region" description="Polar residues" evidence="2">
    <location>
        <begin position="7"/>
        <end position="26"/>
    </location>
</feature>
<feature type="region of interest" description="Disordered" evidence="2">
    <location>
        <begin position="304"/>
        <end position="323"/>
    </location>
</feature>
<feature type="region of interest" description="Disordered" evidence="2">
    <location>
        <begin position="1"/>
        <end position="76"/>
    </location>
</feature>
<evidence type="ECO:0000256" key="1">
    <source>
        <dbReference type="ARBA" id="ARBA00023054"/>
    </source>
</evidence>
<name>A0A238F5D4_9BASI</name>
<feature type="domain" description="Striatin N-terminal" evidence="3">
    <location>
        <begin position="73"/>
        <end position="294"/>
    </location>
</feature>
<feature type="compositionally biased region" description="Polar residues" evidence="2">
    <location>
        <begin position="205"/>
        <end position="219"/>
    </location>
</feature>
<gene>
    <name evidence="4" type="ORF">BQ2448_5807</name>
</gene>
<dbReference type="EMBL" id="FMSP01000001">
    <property type="protein sequence ID" value="SCV67161.1"/>
    <property type="molecule type" value="Genomic_DNA"/>
</dbReference>
<reference evidence="5" key="1">
    <citation type="submission" date="2016-09" db="EMBL/GenBank/DDBJ databases">
        <authorList>
            <person name="Jeantristanb JTB J.-T."/>
            <person name="Ricardo R."/>
        </authorList>
    </citation>
    <scope>NUCLEOTIDE SEQUENCE [LARGE SCALE GENOMIC DNA]</scope>
</reference>
<protein>
    <submittedName>
        <fullName evidence="4">BQ2448_5807 protein</fullName>
    </submittedName>
</protein>
<organism evidence="4 5">
    <name type="scientific">Microbotryum intermedium</name>
    <dbReference type="NCBI Taxonomy" id="269621"/>
    <lineage>
        <taxon>Eukaryota</taxon>
        <taxon>Fungi</taxon>
        <taxon>Dikarya</taxon>
        <taxon>Basidiomycota</taxon>
        <taxon>Pucciniomycotina</taxon>
        <taxon>Microbotryomycetes</taxon>
        <taxon>Microbotryales</taxon>
        <taxon>Microbotryaceae</taxon>
        <taxon>Microbotryum</taxon>
    </lineage>
</organism>
<feature type="region of interest" description="Disordered" evidence="2">
    <location>
        <begin position="252"/>
        <end position="274"/>
    </location>
</feature>
<sequence length="525" mass="54600">MLPWNPPSSFSSQNEQTHTFRGSYGTQQQQHLQQQQQQQHDDPPQLQPQQPPQQQQQQQPPPAPAPMQPPPMTLASTLHFLQSEHRRYAKDRNEWEIERAEMRARIALLEGEKRGNEGALRDLARRCKMLENALRGERSKFLSSTNAAPGASTPSNASGTASPVPGSVPGGLSAAKAAHQLSNLNPASAPKDKGEPSAGAKEGSTPESAPMASSTSSAGPANAVTASASGATTTAAAPRAANAGTNGVAPAGAAGTGNWGTTGLGAAARDPRGKARSRDYLKQCLQEIHYLTSATTMNPLSSTSFAAPSVPRPRKTLPEHVPPSGPGVYSISLPPSASTAAVPPSSSLAAASNAPTIEATTQLRPTHVASLAPHPVTQFPSDPPSAFVPLKRTISQPGGAGMPPVSASMESDNQINMRNIRDTTPRASIPMVTSAPSTTLLDESTTKSDPNGALLPSLGKEAVTMNDDEQVDEGIVKPPSPPLEVPLSPVNKATTTVSGSPKLEYTPASTVSDEVNGVQHGTTTD</sequence>
<evidence type="ECO:0000313" key="5">
    <source>
        <dbReference type="Proteomes" id="UP000198372"/>
    </source>
</evidence>
<evidence type="ECO:0000259" key="3">
    <source>
        <dbReference type="Pfam" id="PF08232"/>
    </source>
</evidence>
<feature type="region of interest" description="Disordered" evidence="2">
    <location>
        <begin position="466"/>
        <end position="525"/>
    </location>
</feature>
<keyword evidence="1" id="KW-0175">Coiled coil</keyword>
<dbReference type="InterPro" id="IPR013258">
    <property type="entry name" value="Striatin_N"/>
</dbReference>
<dbReference type="InterPro" id="IPR051488">
    <property type="entry name" value="WD_repeat_striatin"/>
</dbReference>
<feature type="compositionally biased region" description="Low complexity" evidence="2">
    <location>
        <begin position="220"/>
        <end position="235"/>
    </location>
</feature>
<dbReference type="STRING" id="269621.A0A238F5D4"/>
<feature type="compositionally biased region" description="Polar residues" evidence="2">
    <location>
        <begin position="141"/>
        <end position="161"/>
    </location>
</feature>
<evidence type="ECO:0000256" key="2">
    <source>
        <dbReference type="SAM" id="MobiDB-lite"/>
    </source>
</evidence>
<proteinExistence type="predicted"/>
<feature type="compositionally biased region" description="Pro residues" evidence="2">
    <location>
        <begin position="59"/>
        <end position="72"/>
    </location>
</feature>
<feature type="compositionally biased region" description="Polar residues" evidence="2">
    <location>
        <begin position="507"/>
        <end position="525"/>
    </location>
</feature>
<feature type="compositionally biased region" description="Gly residues" evidence="2">
    <location>
        <begin position="254"/>
        <end position="263"/>
    </location>
</feature>